<keyword evidence="2" id="KW-1185">Reference proteome</keyword>
<sequence length="113" mass="13398">MCPKCGNEPESVDHMLFHCEQAVRVWLLSAFRFRPEEMQIARFEEVWNNLGQKGNKKEKWDVLHLFAIVCWNIWKARNAWVFRGVRMKETRICSIAAAEFHDFCNAVTVPQRD</sequence>
<accession>A0AAV6IPW2</accession>
<dbReference type="Proteomes" id="UP000823749">
    <property type="component" value="Chromosome 9"/>
</dbReference>
<dbReference type="EMBL" id="JACTNZ010000009">
    <property type="protein sequence ID" value="KAG5530542.1"/>
    <property type="molecule type" value="Genomic_DNA"/>
</dbReference>
<proteinExistence type="predicted"/>
<dbReference type="AlphaFoldDB" id="A0AAV6IPW2"/>
<evidence type="ECO:0000313" key="2">
    <source>
        <dbReference type="Proteomes" id="UP000823749"/>
    </source>
</evidence>
<protein>
    <recommendedName>
        <fullName evidence="3">Reverse transcriptase zinc-binding domain-containing protein</fullName>
    </recommendedName>
</protein>
<name>A0AAV6IPW2_9ERIC</name>
<evidence type="ECO:0000313" key="1">
    <source>
        <dbReference type="EMBL" id="KAG5530542.1"/>
    </source>
</evidence>
<reference evidence="1" key="1">
    <citation type="submission" date="2020-08" db="EMBL/GenBank/DDBJ databases">
        <title>Plant Genome Project.</title>
        <authorList>
            <person name="Zhang R.-G."/>
        </authorList>
    </citation>
    <scope>NUCLEOTIDE SEQUENCE</scope>
    <source>
        <strain evidence="1">WSP0</strain>
        <tissue evidence="1">Leaf</tissue>
    </source>
</reference>
<evidence type="ECO:0008006" key="3">
    <source>
        <dbReference type="Google" id="ProtNLM"/>
    </source>
</evidence>
<gene>
    <name evidence="1" type="ORF">RHGRI_025480</name>
</gene>
<comment type="caution">
    <text evidence="1">The sequence shown here is derived from an EMBL/GenBank/DDBJ whole genome shotgun (WGS) entry which is preliminary data.</text>
</comment>
<organism evidence="1 2">
    <name type="scientific">Rhododendron griersonianum</name>
    <dbReference type="NCBI Taxonomy" id="479676"/>
    <lineage>
        <taxon>Eukaryota</taxon>
        <taxon>Viridiplantae</taxon>
        <taxon>Streptophyta</taxon>
        <taxon>Embryophyta</taxon>
        <taxon>Tracheophyta</taxon>
        <taxon>Spermatophyta</taxon>
        <taxon>Magnoliopsida</taxon>
        <taxon>eudicotyledons</taxon>
        <taxon>Gunneridae</taxon>
        <taxon>Pentapetalae</taxon>
        <taxon>asterids</taxon>
        <taxon>Ericales</taxon>
        <taxon>Ericaceae</taxon>
        <taxon>Ericoideae</taxon>
        <taxon>Rhodoreae</taxon>
        <taxon>Rhododendron</taxon>
    </lineage>
</organism>